<organism evidence="4 5">
    <name type="scientific">Klebsormidium nitens</name>
    <name type="common">Green alga</name>
    <name type="synonym">Ulothrix nitens</name>
    <dbReference type="NCBI Taxonomy" id="105231"/>
    <lineage>
        <taxon>Eukaryota</taxon>
        <taxon>Viridiplantae</taxon>
        <taxon>Streptophyta</taxon>
        <taxon>Klebsormidiophyceae</taxon>
        <taxon>Klebsormidiales</taxon>
        <taxon>Klebsormidiaceae</taxon>
        <taxon>Klebsormidium</taxon>
    </lineage>
</organism>
<evidence type="ECO:0000313" key="5">
    <source>
        <dbReference type="Proteomes" id="UP000054558"/>
    </source>
</evidence>
<gene>
    <name evidence="4" type="ORF">KFL_004070070</name>
</gene>
<dbReference type="AlphaFoldDB" id="A0A1Y1IB44"/>
<feature type="transmembrane region" description="Helical" evidence="2">
    <location>
        <begin position="298"/>
        <end position="325"/>
    </location>
</feature>
<reference evidence="4 5" key="1">
    <citation type="journal article" date="2014" name="Nat. Commun.">
        <title>Klebsormidium flaccidum genome reveals primary factors for plant terrestrial adaptation.</title>
        <authorList>
            <person name="Hori K."/>
            <person name="Maruyama F."/>
            <person name="Fujisawa T."/>
            <person name="Togashi T."/>
            <person name="Yamamoto N."/>
            <person name="Seo M."/>
            <person name="Sato S."/>
            <person name="Yamada T."/>
            <person name="Mori H."/>
            <person name="Tajima N."/>
            <person name="Moriyama T."/>
            <person name="Ikeuchi M."/>
            <person name="Watanabe M."/>
            <person name="Wada H."/>
            <person name="Kobayashi K."/>
            <person name="Saito M."/>
            <person name="Masuda T."/>
            <person name="Sasaki-Sekimoto Y."/>
            <person name="Mashiguchi K."/>
            <person name="Awai K."/>
            <person name="Shimojima M."/>
            <person name="Masuda S."/>
            <person name="Iwai M."/>
            <person name="Nobusawa T."/>
            <person name="Narise T."/>
            <person name="Kondo S."/>
            <person name="Saito H."/>
            <person name="Sato R."/>
            <person name="Murakawa M."/>
            <person name="Ihara Y."/>
            <person name="Oshima-Yamada Y."/>
            <person name="Ohtaka K."/>
            <person name="Satoh M."/>
            <person name="Sonobe K."/>
            <person name="Ishii M."/>
            <person name="Ohtani R."/>
            <person name="Kanamori-Sato M."/>
            <person name="Honoki R."/>
            <person name="Miyazaki D."/>
            <person name="Mochizuki H."/>
            <person name="Umetsu J."/>
            <person name="Higashi K."/>
            <person name="Shibata D."/>
            <person name="Kamiya Y."/>
            <person name="Sato N."/>
            <person name="Nakamura Y."/>
            <person name="Tabata S."/>
            <person name="Ida S."/>
            <person name="Kurokawa K."/>
            <person name="Ohta H."/>
        </authorList>
    </citation>
    <scope>NUCLEOTIDE SEQUENCE [LARGE SCALE GENOMIC DNA]</scope>
    <source>
        <strain evidence="4 5">NIES-2285</strain>
    </source>
</reference>
<protein>
    <recommendedName>
        <fullName evidence="6">Transmembrane protein</fullName>
    </recommendedName>
</protein>
<evidence type="ECO:0008006" key="6">
    <source>
        <dbReference type="Google" id="ProtNLM"/>
    </source>
</evidence>
<dbReference type="EMBL" id="DF237356">
    <property type="protein sequence ID" value="GAQ88185.1"/>
    <property type="molecule type" value="Genomic_DNA"/>
</dbReference>
<keyword evidence="3" id="KW-0732">Signal</keyword>
<dbReference type="Proteomes" id="UP000054558">
    <property type="component" value="Unassembled WGS sequence"/>
</dbReference>
<keyword evidence="5" id="KW-1185">Reference proteome</keyword>
<evidence type="ECO:0000256" key="3">
    <source>
        <dbReference type="SAM" id="SignalP"/>
    </source>
</evidence>
<feature type="chain" id="PRO_5011987928" description="Transmembrane protein" evidence="3">
    <location>
        <begin position="25"/>
        <end position="496"/>
    </location>
</feature>
<feature type="signal peptide" evidence="3">
    <location>
        <begin position="1"/>
        <end position="24"/>
    </location>
</feature>
<sequence>MSAPIRPLLAFFLLSSFLLPLVFAETSFRFTAPPLQCSLLTVGAADTDTAFLGTFFAADEAAATRCVTIGGPQVMVVASGGDPGATTSNLLVPTRVGNTINRRLLSIVGGSETSARGWFSSILLRSFAHLTSAPAPLLGRAPLHARRPITGLFEEEEAGPLEDVFQGGSFGWETGGGSPSGALQGGPSGVHLRGGRAMLQGSVADAGGRQQTSFFTCPSLPSAFWNVSGGPFPDPRSLPSSLVNGSFLLSAACQNKLRSTLFLYNRCQSAIPLTFQIMQSSTEYCDLYNFQRYFSNTLFVRVIVMVGGVLACVLVVFSLGCLIGICRNRRLARARVRRNLAHMSASRVGGGSLLRFVPPGGVRARVVDVPMYEVNLDPGKETGGDEACVVGKDGRSFVVVIQPGMSENPSVETLAMSGAISIATEDVRHSSRVAAGAESSQAGRVSPVEGSGESSQVVRAVPVEGSRETRVATEESADGGSPAIIEMLPVRDGESR</sequence>
<evidence type="ECO:0000256" key="2">
    <source>
        <dbReference type="SAM" id="Phobius"/>
    </source>
</evidence>
<accession>A0A1Y1IB44</accession>
<keyword evidence="2" id="KW-0812">Transmembrane</keyword>
<evidence type="ECO:0000256" key="1">
    <source>
        <dbReference type="SAM" id="MobiDB-lite"/>
    </source>
</evidence>
<evidence type="ECO:0000313" key="4">
    <source>
        <dbReference type="EMBL" id="GAQ88185.1"/>
    </source>
</evidence>
<name>A0A1Y1IB44_KLENI</name>
<feature type="region of interest" description="Disordered" evidence="1">
    <location>
        <begin position="433"/>
        <end position="496"/>
    </location>
</feature>
<keyword evidence="2" id="KW-1133">Transmembrane helix</keyword>
<keyword evidence="2" id="KW-0472">Membrane</keyword>
<proteinExistence type="predicted"/>